<dbReference type="OrthoDB" id="9812484at2"/>
<dbReference type="SUPFAM" id="SSF46689">
    <property type="entry name" value="Homeodomain-like"/>
    <property type="match status" value="1"/>
</dbReference>
<dbReference type="Gene3D" id="1.10.357.10">
    <property type="entry name" value="Tetracycline Repressor, domain 2"/>
    <property type="match status" value="1"/>
</dbReference>
<proteinExistence type="predicted"/>
<dbReference type="InterPro" id="IPR050624">
    <property type="entry name" value="HTH-type_Tx_Regulator"/>
</dbReference>
<dbReference type="PANTHER" id="PTHR43479">
    <property type="entry name" value="ACREF/ENVCD OPERON REPRESSOR-RELATED"/>
    <property type="match status" value="1"/>
</dbReference>
<dbReference type="PROSITE" id="PS01081">
    <property type="entry name" value="HTH_TETR_1"/>
    <property type="match status" value="1"/>
</dbReference>
<dbReference type="AlphaFoldDB" id="A0A415P1H1"/>
<keyword evidence="5" id="KW-1185">Reference proteome</keyword>
<evidence type="ECO:0000313" key="4">
    <source>
        <dbReference type="EMBL" id="RHM06574.1"/>
    </source>
</evidence>
<keyword evidence="1 2" id="KW-0238">DNA-binding</keyword>
<dbReference type="GO" id="GO:0003677">
    <property type="term" value="F:DNA binding"/>
    <property type="evidence" value="ECO:0007669"/>
    <property type="project" value="UniProtKB-UniRule"/>
</dbReference>
<feature type="DNA-binding region" description="H-T-H motif" evidence="2">
    <location>
        <begin position="35"/>
        <end position="54"/>
    </location>
</feature>
<dbReference type="PANTHER" id="PTHR43479:SF11">
    <property type="entry name" value="ACREF_ENVCD OPERON REPRESSOR-RELATED"/>
    <property type="match status" value="1"/>
</dbReference>
<evidence type="ECO:0000259" key="3">
    <source>
        <dbReference type="PROSITE" id="PS50977"/>
    </source>
</evidence>
<organism evidence="4 5">
    <name type="scientific">Amedibacillus dolichus</name>
    <dbReference type="NCBI Taxonomy" id="31971"/>
    <lineage>
        <taxon>Bacteria</taxon>
        <taxon>Bacillati</taxon>
        <taxon>Bacillota</taxon>
        <taxon>Erysipelotrichia</taxon>
        <taxon>Erysipelotrichales</taxon>
        <taxon>Erysipelotrichaceae</taxon>
        <taxon>Amedibacillus</taxon>
    </lineage>
</organism>
<evidence type="ECO:0000313" key="5">
    <source>
        <dbReference type="Proteomes" id="UP000284868"/>
    </source>
</evidence>
<dbReference type="Proteomes" id="UP000284868">
    <property type="component" value="Unassembled WGS sequence"/>
</dbReference>
<sequence length="212" mass="24500">MPKMAYSEEERERIRIQLITVGLDLMAKQGIQHTTVEQIYKSVGISRTFFYSFFPTKEDLIVETLYFQQPKIIHYVHELMGDPSLNWRSAVKKFLFSCCYGERNGIAILTIEEQQLLFKRLSSESYDIFRKKQQLLFKSILEGFGIHAEKTNVNLFINLSLALMVVRKAIPDQLPLFIPEAADETVAFQIDALVSALEKLKAKYPLAKDKNK</sequence>
<dbReference type="PROSITE" id="PS50977">
    <property type="entry name" value="HTH_TETR_2"/>
    <property type="match status" value="1"/>
</dbReference>
<gene>
    <name evidence="4" type="ORF">DWZ83_09610</name>
</gene>
<feature type="domain" description="HTH tetR-type" evidence="3">
    <location>
        <begin position="12"/>
        <end position="72"/>
    </location>
</feature>
<dbReference type="InterPro" id="IPR001647">
    <property type="entry name" value="HTH_TetR"/>
</dbReference>
<evidence type="ECO:0000256" key="2">
    <source>
        <dbReference type="PROSITE-ProRule" id="PRU00335"/>
    </source>
</evidence>
<name>A0A415P1H1_9FIRM</name>
<dbReference type="EMBL" id="QRPK01000079">
    <property type="protein sequence ID" value="RHM06574.1"/>
    <property type="molecule type" value="Genomic_DNA"/>
</dbReference>
<reference evidence="4 5" key="1">
    <citation type="submission" date="2018-08" db="EMBL/GenBank/DDBJ databases">
        <title>A genome reference for cultivated species of the human gut microbiota.</title>
        <authorList>
            <person name="Zou Y."/>
            <person name="Xue W."/>
            <person name="Luo G."/>
        </authorList>
    </citation>
    <scope>NUCLEOTIDE SEQUENCE [LARGE SCALE GENOMIC DNA]</scope>
    <source>
        <strain evidence="4 5">AF35-6BH</strain>
    </source>
</reference>
<dbReference type="RefSeq" id="WP_118365878.1">
    <property type="nucleotide sequence ID" value="NZ_QRPK01000079.1"/>
</dbReference>
<dbReference type="InterPro" id="IPR023772">
    <property type="entry name" value="DNA-bd_HTH_TetR-type_CS"/>
</dbReference>
<accession>A0A415P1H1</accession>
<protein>
    <submittedName>
        <fullName evidence="4">TetR/AcrR family transcriptional regulator</fullName>
    </submittedName>
</protein>
<dbReference type="InterPro" id="IPR009057">
    <property type="entry name" value="Homeodomain-like_sf"/>
</dbReference>
<evidence type="ECO:0000256" key="1">
    <source>
        <dbReference type="ARBA" id="ARBA00023125"/>
    </source>
</evidence>
<dbReference type="Pfam" id="PF00440">
    <property type="entry name" value="TetR_N"/>
    <property type="match status" value="1"/>
</dbReference>
<comment type="caution">
    <text evidence="4">The sequence shown here is derived from an EMBL/GenBank/DDBJ whole genome shotgun (WGS) entry which is preliminary data.</text>
</comment>